<dbReference type="PANTHER" id="PTHR43642:SF1">
    <property type="entry name" value="HYBRID SIGNAL TRANSDUCTION HISTIDINE KINASE G"/>
    <property type="match status" value="1"/>
</dbReference>
<dbReference type="Gene3D" id="1.10.510.10">
    <property type="entry name" value="Transferase(Phosphotransferase) domain 1"/>
    <property type="match status" value="1"/>
</dbReference>
<dbReference type="InterPro" id="IPR027417">
    <property type="entry name" value="P-loop_NTPase"/>
</dbReference>
<evidence type="ECO:0000313" key="9">
    <source>
        <dbReference type="Proteomes" id="UP000309788"/>
    </source>
</evidence>
<dbReference type="InterPro" id="IPR000719">
    <property type="entry name" value="Prot_kinase_dom"/>
</dbReference>
<dbReference type="SUPFAM" id="SSF52540">
    <property type="entry name" value="P-loop containing nucleoside triphosphate hydrolases"/>
    <property type="match status" value="1"/>
</dbReference>
<dbReference type="Proteomes" id="UP000309788">
    <property type="component" value="Unassembled WGS sequence"/>
</dbReference>
<dbReference type="GO" id="GO:0005524">
    <property type="term" value="F:ATP binding"/>
    <property type="evidence" value="ECO:0007669"/>
    <property type="project" value="InterPro"/>
</dbReference>
<dbReference type="EMBL" id="VCEI01000025">
    <property type="protein sequence ID" value="TLU92021.1"/>
    <property type="molecule type" value="Genomic_DNA"/>
</dbReference>
<name>A0A5R9KB22_9BACT</name>
<dbReference type="RefSeq" id="WP_138282130.1">
    <property type="nucleotide sequence ID" value="NZ_VCEI01000025.1"/>
</dbReference>
<evidence type="ECO:0000313" key="8">
    <source>
        <dbReference type="EMBL" id="TLU92021.1"/>
    </source>
</evidence>
<dbReference type="InterPro" id="IPR053159">
    <property type="entry name" value="Hybrid_Histidine_Kinase"/>
</dbReference>
<dbReference type="SUPFAM" id="SSF56112">
    <property type="entry name" value="Protein kinase-like (PK-like)"/>
    <property type="match status" value="1"/>
</dbReference>
<dbReference type="InterPro" id="IPR029787">
    <property type="entry name" value="Nucleotide_cyclase"/>
</dbReference>
<dbReference type="InterPro" id="IPR001054">
    <property type="entry name" value="A/G_cyclase"/>
</dbReference>
<dbReference type="PROSITE" id="PS00452">
    <property type="entry name" value="GUANYLATE_CYCLASE_1"/>
    <property type="match status" value="1"/>
</dbReference>
<evidence type="ECO:0000256" key="3">
    <source>
        <dbReference type="ARBA" id="ARBA00023239"/>
    </source>
</evidence>
<dbReference type="PANTHER" id="PTHR43642">
    <property type="entry name" value="HYBRID SIGNAL TRANSDUCTION HISTIDINE KINASE G"/>
    <property type="match status" value="1"/>
</dbReference>
<dbReference type="Pfam" id="PF13191">
    <property type="entry name" value="AAA_16"/>
    <property type="match status" value="1"/>
</dbReference>
<comment type="similarity">
    <text evidence="4">Belongs to the adenylyl cyclase class-4/guanylyl cyclase family.</text>
</comment>
<dbReference type="Pfam" id="PF01590">
    <property type="entry name" value="GAF"/>
    <property type="match status" value="1"/>
</dbReference>
<evidence type="ECO:0000259" key="7">
    <source>
        <dbReference type="PROSITE" id="PS50125"/>
    </source>
</evidence>
<dbReference type="SMART" id="SM00065">
    <property type="entry name" value="GAF"/>
    <property type="match status" value="1"/>
</dbReference>
<dbReference type="InterPro" id="IPR029016">
    <property type="entry name" value="GAF-like_dom_sf"/>
</dbReference>
<keyword evidence="3 4" id="KW-0456">Lyase</keyword>
<keyword evidence="5" id="KW-0175">Coiled coil</keyword>
<keyword evidence="9" id="KW-1185">Reference proteome</keyword>
<dbReference type="GO" id="GO:0009190">
    <property type="term" value="P:cyclic nucleotide biosynthetic process"/>
    <property type="evidence" value="ECO:0007669"/>
    <property type="project" value="InterPro"/>
</dbReference>
<dbReference type="SMART" id="SM00044">
    <property type="entry name" value="CYCc"/>
    <property type="match status" value="1"/>
</dbReference>
<reference evidence="8 9" key="1">
    <citation type="submission" date="2019-05" db="EMBL/GenBank/DDBJ databases">
        <authorList>
            <person name="Qu J.-H."/>
        </authorList>
    </citation>
    <scope>NUCLEOTIDE SEQUENCE [LARGE SCALE GENOMIC DNA]</scope>
    <source>
        <strain evidence="8 9">Z12</strain>
    </source>
</reference>
<dbReference type="GO" id="GO:0016020">
    <property type="term" value="C:membrane"/>
    <property type="evidence" value="ECO:0007669"/>
    <property type="project" value="UniProtKB-SubCell"/>
</dbReference>
<dbReference type="Pfam" id="PF00211">
    <property type="entry name" value="Guanylate_cyc"/>
    <property type="match status" value="1"/>
</dbReference>
<proteinExistence type="inferred from homology"/>
<dbReference type="InterPro" id="IPR041664">
    <property type="entry name" value="AAA_16"/>
</dbReference>
<gene>
    <name evidence="8" type="ORF">FEM55_14775</name>
</gene>
<dbReference type="SUPFAM" id="SSF55073">
    <property type="entry name" value="Nucleotide cyclase"/>
    <property type="match status" value="1"/>
</dbReference>
<comment type="subcellular location">
    <subcellularLocation>
        <location evidence="1">Membrane</location>
        <topology evidence="1">Single-pass membrane protein</topology>
    </subcellularLocation>
</comment>
<dbReference type="Pfam" id="PF00069">
    <property type="entry name" value="Pkinase"/>
    <property type="match status" value="1"/>
</dbReference>
<dbReference type="CDD" id="cd07302">
    <property type="entry name" value="CHD"/>
    <property type="match status" value="1"/>
</dbReference>
<dbReference type="GO" id="GO:0004016">
    <property type="term" value="F:adenylate cyclase activity"/>
    <property type="evidence" value="ECO:0007669"/>
    <property type="project" value="UniProtKB-ARBA"/>
</dbReference>
<feature type="domain" description="Protein kinase" evidence="6">
    <location>
        <begin position="7"/>
        <end position="280"/>
    </location>
</feature>
<protein>
    <submittedName>
        <fullName evidence="8">GAF domain-containing protein</fullName>
    </submittedName>
</protein>
<dbReference type="PROSITE" id="PS50125">
    <property type="entry name" value="GUANYLATE_CYCLASE_2"/>
    <property type="match status" value="1"/>
</dbReference>
<accession>A0A5R9KB22</accession>
<dbReference type="Gene3D" id="3.30.70.1230">
    <property type="entry name" value="Nucleotide cyclase"/>
    <property type="match status" value="1"/>
</dbReference>
<dbReference type="GO" id="GO:0035556">
    <property type="term" value="P:intracellular signal transduction"/>
    <property type="evidence" value="ECO:0007669"/>
    <property type="project" value="InterPro"/>
</dbReference>
<keyword evidence="2" id="KW-0547">Nucleotide-binding</keyword>
<evidence type="ECO:0000256" key="2">
    <source>
        <dbReference type="ARBA" id="ARBA00022741"/>
    </source>
</evidence>
<dbReference type="InterPro" id="IPR018297">
    <property type="entry name" value="A/G_cyclase_CS"/>
</dbReference>
<evidence type="ECO:0000256" key="1">
    <source>
        <dbReference type="ARBA" id="ARBA00004167"/>
    </source>
</evidence>
<dbReference type="PROSITE" id="PS50011">
    <property type="entry name" value="PROTEIN_KINASE_DOM"/>
    <property type="match status" value="1"/>
</dbReference>
<evidence type="ECO:0000259" key="6">
    <source>
        <dbReference type="PROSITE" id="PS50011"/>
    </source>
</evidence>
<dbReference type="Gene3D" id="3.30.450.40">
    <property type="match status" value="1"/>
</dbReference>
<organism evidence="8 9">
    <name type="scientific">Dyadobacter sediminis</name>
    <dbReference type="NCBI Taxonomy" id="1493691"/>
    <lineage>
        <taxon>Bacteria</taxon>
        <taxon>Pseudomonadati</taxon>
        <taxon>Bacteroidota</taxon>
        <taxon>Cytophagia</taxon>
        <taxon>Cytophagales</taxon>
        <taxon>Spirosomataceae</taxon>
        <taxon>Dyadobacter</taxon>
    </lineage>
</organism>
<dbReference type="OrthoDB" id="9806704at2"/>
<feature type="coiled-coil region" evidence="5">
    <location>
        <begin position="1490"/>
        <end position="1524"/>
    </location>
</feature>
<dbReference type="CDD" id="cd14014">
    <property type="entry name" value="STKc_PknB_like"/>
    <property type="match status" value="1"/>
</dbReference>
<dbReference type="SUPFAM" id="SSF55781">
    <property type="entry name" value="GAF domain-like"/>
    <property type="match status" value="1"/>
</dbReference>
<dbReference type="GO" id="GO:0004672">
    <property type="term" value="F:protein kinase activity"/>
    <property type="evidence" value="ECO:0007669"/>
    <property type="project" value="InterPro"/>
</dbReference>
<evidence type="ECO:0000256" key="5">
    <source>
        <dbReference type="SAM" id="Coils"/>
    </source>
</evidence>
<feature type="domain" description="Guanylate cyclase" evidence="7">
    <location>
        <begin position="1549"/>
        <end position="1680"/>
    </location>
</feature>
<sequence>MLSLITYLKLELTGMDDQSYSILNEKVDKQVLLTKRKQDGKMLIAKVLRQEFPDEIKLHQLENEYKITNSLDTTFVRKAISREMIQNRHALILEYFEGTTLFDAFVVRKQPLESFLKVAMQITQALAYLHQQKIIHKDINSSNILVNLSKPEIKIIDFEMSSRADSKKSFTGNVELLEGSLAYMSPEQTGRMNRKVDYRSDLYSLGITFYELLTGTLPFSSMDALEMVHMHIAKRPVLPQEINPLVPTVIGNIVLKLLSKNAEDRYQSALGVYKDLERCLRHLSSQGVIPDFSIAAGDFSGALHLSQKLYGREQDVNTIIDSFSRISNGNTEIILVEGSPGIGKSALVHELHRPVTEKHGFFIEGKFEQYQRNIPFFAFIQAFEELVTMLLTESESKLAYWKNKIQEAVGSLGKVITDLVPSLELIIDKQADVPELGATESQNRLIYVILNFINVFCKQDHPFVLFIDDLQWADSGSLLLLSRMRNNREKGFFLLIGAYRDNELHSAHPLVHTLESIRSTEMIQTTIKLKNLSQKDILCLITDTLKSANEDIEKLAFLISSKTQGNPFFIGQFLKLLYEDDLLNFDFATSRWNWNEKATRELDSTNNVIDLLVSRIQKLPVPARETLMCAACIGTRFDLDTLSVLLNKSAAEVGKDILPCLLDGLIVAADHELLISDISDYHFLQQLKHLRFVHDRIQQAAYSLIAQDQREQVHFEIGKLLLKHLDSEQLDEKIFDVVYHLNKGNKLIENEDERINYAVLNAQAAAKAKKSSAFKPAFEFYTIAIKLAGKNDWDTSYQLLLDLYTEGAETAYLIGEFDTMNDWLSQVFRHAASVLDTVKAYNVKIDAETSVNELPKALETGLEILEKLGVNFPRNPKLPYIFYSLILTQTKLNNQKIEKLIDLQTMTNAEKLEAMFILQRLIPAAFMSGSQLFPLIVFKMVRLSLQFGNSEPSALGYASFAITQTGILGNFEIGARLGKASLQVLDKFSSDKYRVKVLFTLNNFIRHWKEHLRLTVDPLLESFQLGLKVGDLVGGTWSAYYRLLNMFFYGKELPLLQAKVVKYSGIFEQYKQEAALKRTNMLHQVILNLMGRNTSTMLLTGSIYNENDILRIIEEGNDQTSVFCFYQNKAFLSYLFGDYLEAREFSQKAMPFISSVTGLPELTTFIFYDTLISISAYNLLSSAEQGAALSRIKKNRNKLSKWAKSGAENYLHKLLLVDAAYCLLKKEAPHASVLFDKAGMTARKNEYIQEEALVYERAGEFYFEQENSNLGEYYLIKSYDAYRHWGASAKMRQLENKYPFILFTESRETELGIQFSHSGKTDNLDLASVLKASTAISSEIVFDRFVEKLMRIAIENAGAQRGVLLLNYSGSLKAEVEGLIYNNEIICKKADKTETGLYLPQSLVQYVSRSRESIVIEDISSDSRFLHDPVIIKNKTGSVLCFPIINLGNLIGVLYLENNLVKGAFTSLRIEVLKLLSGQMSVSIQNSLLFENLEEKVKERTKVIADQKDEIEKERQKSENLLLEILPLKTAQELKLFGHAQPRLYNQVTVMFADFVGFSKISKTISPEKLVKAIDYYYRNFDRIILENNLEKIKTIGDCYMCAGGLPEENHTHAYNMIQAAKAIQEFVRKEKAERLLTNEPFFENRIGIHTGPVVAGIVGLRKFAYDVWGDTVNIAARLEETSQIGRINVSTSTYELLKAEFVFNYRGKIEVKNLGEIDMYFLEDAIPEVSMALLT</sequence>
<dbReference type="InterPro" id="IPR011009">
    <property type="entry name" value="Kinase-like_dom_sf"/>
</dbReference>
<dbReference type="InterPro" id="IPR003018">
    <property type="entry name" value="GAF"/>
</dbReference>
<evidence type="ECO:0000256" key="4">
    <source>
        <dbReference type="RuleBase" id="RU000405"/>
    </source>
</evidence>
<comment type="caution">
    <text evidence="8">The sequence shown here is derived from an EMBL/GenBank/DDBJ whole genome shotgun (WGS) entry which is preliminary data.</text>
</comment>
<dbReference type="Gene3D" id="3.40.50.300">
    <property type="entry name" value="P-loop containing nucleotide triphosphate hydrolases"/>
    <property type="match status" value="1"/>
</dbReference>